<protein>
    <submittedName>
        <fullName evidence="2">Uncharacterized protein</fullName>
    </submittedName>
</protein>
<accession>A0A6N8TLE5</accession>
<dbReference type="RefSeq" id="WP_160787250.1">
    <property type="nucleotide sequence ID" value="NZ_CP086613.1"/>
</dbReference>
<name>A0A6N8TLE5_SHIZO</name>
<keyword evidence="1" id="KW-1133">Transmembrane helix</keyword>
<dbReference type="EMBL" id="WUML01000015">
    <property type="protein sequence ID" value="MXO01944.1"/>
    <property type="molecule type" value="Genomic_DNA"/>
</dbReference>
<feature type="transmembrane region" description="Helical" evidence="1">
    <location>
        <begin position="67"/>
        <end position="90"/>
    </location>
</feature>
<feature type="transmembrane region" description="Helical" evidence="1">
    <location>
        <begin position="147"/>
        <end position="173"/>
    </location>
</feature>
<keyword evidence="1" id="KW-0472">Membrane</keyword>
<gene>
    <name evidence="2" type="ORF">GR156_16610</name>
</gene>
<dbReference type="Proteomes" id="UP000440304">
    <property type="component" value="Unassembled WGS sequence"/>
</dbReference>
<evidence type="ECO:0000256" key="1">
    <source>
        <dbReference type="SAM" id="Phobius"/>
    </source>
</evidence>
<proteinExistence type="predicted"/>
<reference evidence="2 3" key="1">
    <citation type="submission" date="2019-12" db="EMBL/GenBank/DDBJ databases">
        <title>Shinella granuli gen. nov., sp. nov., and proposal of the reclassification of Zoogloea ramigera ATCC 19623 as Shinella zoogloeoides sp. nov.</title>
        <authorList>
            <person name="Gao J."/>
        </authorList>
    </citation>
    <scope>NUCLEOTIDE SEQUENCE [LARGE SCALE GENOMIC DNA]</scope>
    <source>
        <strain evidence="2 3">DSM 287</strain>
    </source>
</reference>
<evidence type="ECO:0000313" key="3">
    <source>
        <dbReference type="Proteomes" id="UP000440304"/>
    </source>
</evidence>
<evidence type="ECO:0000313" key="2">
    <source>
        <dbReference type="EMBL" id="MXO01944.1"/>
    </source>
</evidence>
<comment type="caution">
    <text evidence="2">The sequence shown here is derived from an EMBL/GenBank/DDBJ whole genome shotgun (WGS) entry which is preliminary data.</text>
</comment>
<dbReference type="OrthoDB" id="9859081at2"/>
<dbReference type="AlphaFoldDB" id="A0A6N8TLE5"/>
<sequence length="177" mass="19168">MKKLEEELVRITSRSQELGRRLLRNHGSGLEIRPLTRIGKNVEKSRDWSLFTDTYGHAQRPRKGRSLFWGGAFVLLIGWTGLSWLGYLAADPLIAWLKATVLGAIDGGEGVAEAVGGKAAGDAVQVLNSSGIAGQMLNFAGMIAKPAIFAIWFLGIVVLTLAPIIASVAIRFLSNRR</sequence>
<organism evidence="2 3">
    <name type="scientific">Shinella zoogloeoides</name>
    <name type="common">Crabtreella saccharophila</name>
    <dbReference type="NCBI Taxonomy" id="352475"/>
    <lineage>
        <taxon>Bacteria</taxon>
        <taxon>Pseudomonadati</taxon>
        <taxon>Pseudomonadota</taxon>
        <taxon>Alphaproteobacteria</taxon>
        <taxon>Hyphomicrobiales</taxon>
        <taxon>Rhizobiaceae</taxon>
        <taxon>Shinella</taxon>
    </lineage>
</organism>
<keyword evidence="1" id="KW-0812">Transmembrane</keyword>